<gene>
    <name evidence="1" type="ORF">K491DRAFT_249150</name>
</gene>
<dbReference type="AlphaFoldDB" id="A0A6A6SN38"/>
<evidence type="ECO:0000313" key="2">
    <source>
        <dbReference type="Proteomes" id="UP000799324"/>
    </source>
</evidence>
<name>A0A6A6SN38_9PLEO</name>
<keyword evidence="2" id="KW-1185">Reference proteome</keyword>
<dbReference type="EMBL" id="MU004540">
    <property type="protein sequence ID" value="KAF2648421.1"/>
    <property type="molecule type" value="Genomic_DNA"/>
</dbReference>
<evidence type="ECO:0000313" key="1">
    <source>
        <dbReference type="EMBL" id="KAF2648421.1"/>
    </source>
</evidence>
<sequence length="182" mass="21996">MLRGSRQLMQSPWPQEDISYVFRALRTSDMYKIRFVVRLLEHTTHDLIHHPHINSRLLSLSTHSLSALKFEINHNEDLRRSSDLGPRRYRLRRSNYREACHRHHHLLHWGQLQWYLSLAHFRLRYPTRVQVRRSTCKRQGQDTVCPVESGERRIPLPIARQFWMRSCNLERHMVFLCRHSGS</sequence>
<reference evidence="1" key="1">
    <citation type="journal article" date="2020" name="Stud. Mycol.">
        <title>101 Dothideomycetes genomes: a test case for predicting lifestyles and emergence of pathogens.</title>
        <authorList>
            <person name="Haridas S."/>
            <person name="Albert R."/>
            <person name="Binder M."/>
            <person name="Bloem J."/>
            <person name="Labutti K."/>
            <person name="Salamov A."/>
            <person name="Andreopoulos B."/>
            <person name="Baker S."/>
            <person name="Barry K."/>
            <person name="Bills G."/>
            <person name="Bluhm B."/>
            <person name="Cannon C."/>
            <person name="Castanera R."/>
            <person name="Culley D."/>
            <person name="Daum C."/>
            <person name="Ezra D."/>
            <person name="Gonzalez J."/>
            <person name="Henrissat B."/>
            <person name="Kuo A."/>
            <person name="Liang C."/>
            <person name="Lipzen A."/>
            <person name="Lutzoni F."/>
            <person name="Magnuson J."/>
            <person name="Mondo S."/>
            <person name="Nolan M."/>
            <person name="Ohm R."/>
            <person name="Pangilinan J."/>
            <person name="Park H.-J."/>
            <person name="Ramirez L."/>
            <person name="Alfaro M."/>
            <person name="Sun H."/>
            <person name="Tritt A."/>
            <person name="Yoshinaga Y."/>
            <person name="Zwiers L.-H."/>
            <person name="Turgeon B."/>
            <person name="Goodwin S."/>
            <person name="Spatafora J."/>
            <person name="Crous P."/>
            <person name="Grigoriev I."/>
        </authorList>
    </citation>
    <scope>NUCLEOTIDE SEQUENCE</scope>
    <source>
        <strain evidence="1">CBS 122681</strain>
    </source>
</reference>
<protein>
    <submittedName>
        <fullName evidence="1">Uncharacterized protein</fullName>
    </submittedName>
</protein>
<proteinExistence type="predicted"/>
<accession>A0A6A6SN38</accession>
<dbReference type="Proteomes" id="UP000799324">
    <property type="component" value="Unassembled WGS sequence"/>
</dbReference>
<organism evidence="1 2">
    <name type="scientific">Lophiostoma macrostomum CBS 122681</name>
    <dbReference type="NCBI Taxonomy" id="1314788"/>
    <lineage>
        <taxon>Eukaryota</taxon>
        <taxon>Fungi</taxon>
        <taxon>Dikarya</taxon>
        <taxon>Ascomycota</taxon>
        <taxon>Pezizomycotina</taxon>
        <taxon>Dothideomycetes</taxon>
        <taxon>Pleosporomycetidae</taxon>
        <taxon>Pleosporales</taxon>
        <taxon>Lophiostomataceae</taxon>
        <taxon>Lophiostoma</taxon>
    </lineage>
</organism>